<sequence length="299" mass="33658">AMKTGFQYIAEQKKIVYYAGNGQMVYGWQNMYGNRYFFDRESGAQAKSEILRIDGHYYAFDGRGNAHDFNELNSLINRLGSNISVAIQSQRSGQIYTYSNAGNRRYSTASTVKAAVLAELLHNRGGNLTAEERHLAEIMIRNSDNGATTNLIRYHLGEAGSPVNRLYRDLGMRNTTPSSSWGATQTTPADQLKLLYQIFMTDHSSYLNRKSQDYIRHLMHTVSAGQRWGISAGSSDYYLKNGWVPFGWNGNDPWFVNSIGFIPNNGHGYTIAIYSANNPFSQGINKIEQVARKVSQMLK</sequence>
<dbReference type="InterPro" id="IPR012338">
    <property type="entry name" value="Beta-lactam/transpept-like"/>
</dbReference>
<evidence type="ECO:0000313" key="2">
    <source>
        <dbReference type="EMBL" id="EKW99504.1"/>
    </source>
</evidence>
<dbReference type="InterPro" id="IPR045155">
    <property type="entry name" value="Beta-lactam_cat"/>
</dbReference>
<protein>
    <recommendedName>
        <fullName evidence="1">Beta-lactamase class A catalytic domain-containing protein</fullName>
    </recommendedName>
</protein>
<dbReference type="Gene3D" id="2.10.270.10">
    <property type="entry name" value="Cholin Binding"/>
    <property type="match status" value="1"/>
</dbReference>
<comment type="caution">
    <text evidence="2">The sequence shown here is derived from an EMBL/GenBank/DDBJ whole genome shotgun (WGS) entry which is preliminary data.</text>
</comment>
<dbReference type="GO" id="GO:0046677">
    <property type="term" value="P:response to antibiotic"/>
    <property type="evidence" value="ECO:0007669"/>
    <property type="project" value="InterPro"/>
</dbReference>
<dbReference type="PATRIC" id="fig|1227363.6.peg.451"/>
<dbReference type="SUPFAM" id="SSF56601">
    <property type="entry name" value="beta-lactamase/transpeptidase-like"/>
    <property type="match status" value="1"/>
</dbReference>
<dbReference type="Gene3D" id="3.40.710.10">
    <property type="entry name" value="DD-peptidase/beta-lactamase superfamily"/>
    <property type="match status" value="1"/>
</dbReference>
<dbReference type="AlphaFoldDB" id="M5J821"/>
<dbReference type="PANTHER" id="PTHR35333">
    <property type="entry name" value="BETA-LACTAMASE"/>
    <property type="match status" value="1"/>
</dbReference>
<dbReference type="Pfam" id="PF13354">
    <property type="entry name" value="Beta-lactamase2"/>
    <property type="match status" value="1"/>
</dbReference>
<evidence type="ECO:0000313" key="3">
    <source>
        <dbReference type="Proteomes" id="UP000011912"/>
    </source>
</evidence>
<accession>M5J821</accession>
<feature type="non-terminal residue" evidence="2">
    <location>
        <position position="1"/>
    </location>
</feature>
<dbReference type="RefSeq" id="WP_009552168.1">
    <property type="nucleotide sequence ID" value="NZ_ANAG01000006.1"/>
</dbReference>
<proteinExistence type="predicted"/>
<dbReference type="EMBL" id="ANAG01000006">
    <property type="protein sequence ID" value="EKW99504.1"/>
    <property type="molecule type" value="Genomic_DNA"/>
</dbReference>
<dbReference type="GO" id="GO:0008800">
    <property type="term" value="F:beta-lactamase activity"/>
    <property type="evidence" value="ECO:0007669"/>
    <property type="project" value="InterPro"/>
</dbReference>
<organism evidence="2 3">
    <name type="scientific">Ligilactobacillus saerimneri 30a</name>
    <dbReference type="NCBI Taxonomy" id="1227363"/>
    <lineage>
        <taxon>Bacteria</taxon>
        <taxon>Bacillati</taxon>
        <taxon>Bacillota</taxon>
        <taxon>Bacilli</taxon>
        <taxon>Lactobacillales</taxon>
        <taxon>Lactobacillaceae</taxon>
        <taxon>Ligilactobacillus</taxon>
    </lineage>
</organism>
<name>M5J821_9LACO</name>
<dbReference type="STRING" id="1227363.D271_02294"/>
<dbReference type="GO" id="GO:0030655">
    <property type="term" value="P:beta-lactam antibiotic catabolic process"/>
    <property type="evidence" value="ECO:0007669"/>
    <property type="project" value="InterPro"/>
</dbReference>
<gene>
    <name evidence="2" type="ORF">D271_02294</name>
</gene>
<keyword evidence="3" id="KW-1185">Reference proteome</keyword>
<dbReference type="SUPFAM" id="SSF69360">
    <property type="entry name" value="Cell wall binding repeat"/>
    <property type="match status" value="1"/>
</dbReference>
<feature type="domain" description="Beta-lactamase class A catalytic" evidence="1">
    <location>
        <begin position="133"/>
        <end position="273"/>
    </location>
</feature>
<dbReference type="PANTHER" id="PTHR35333:SF3">
    <property type="entry name" value="BETA-LACTAMASE-TYPE TRANSPEPTIDASE FOLD CONTAINING PROTEIN"/>
    <property type="match status" value="1"/>
</dbReference>
<dbReference type="Proteomes" id="UP000011912">
    <property type="component" value="Unassembled WGS sequence"/>
</dbReference>
<evidence type="ECO:0000259" key="1">
    <source>
        <dbReference type="Pfam" id="PF13354"/>
    </source>
</evidence>
<reference evidence="2 3" key="1">
    <citation type="journal article" date="2013" name="Genome Announc.">
        <title>Genome Sequence of Lactobacillus saerimneri 30a (Formerly Lactobacillus sp. Strain 30a), a Reference Lactic Acid Bacterium Strain Producing Biogenic Amines.</title>
        <authorList>
            <person name="Romano A."/>
            <person name="Trip H."/>
            <person name="Campbell-Sills H."/>
            <person name="Bouchez O."/>
            <person name="Sherman D."/>
            <person name="Lolkema J.S."/>
            <person name="Lucas P.M."/>
        </authorList>
    </citation>
    <scope>NUCLEOTIDE SEQUENCE [LARGE SCALE GENOMIC DNA]</scope>
    <source>
        <strain evidence="2 3">30a</strain>
    </source>
</reference>
<dbReference type="InterPro" id="IPR000871">
    <property type="entry name" value="Beta-lactam_class-A"/>
</dbReference>